<dbReference type="PROSITE" id="PS51141">
    <property type="entry name" value="ZF_SBP"/>
    <property type="match status" value="1"/>
</dbReference>
<protein>
    <submittedName>
        <fullName evidence="7">Squamosa promoter-binding-like protein 5</fullName>
    </submittedName>
</protein>
<keyword evidence="3" id="KW-0862">Zinc</keyword>
<organism evidence="7 8">
    <name type="scientific">Dendrobium catenatum</name>
    <dbReference type="NCBI Taxonomy" id="906689"/>
    <lineage>
        <taxon>Eukaryota</taxon>
        <taxon>Viridiplantae</taxon>
        <taxon>Streptophyta</taxon>
        <taxon>Embryophyta</taxon>
        <taxon>Tracheophyta</taxon>
        <taxon>Spermatophyta</taxon>
        <taxon>Magnoliopsida</taxon>
        <taxon>Liliopsida</taxon>
        <taxon>Asparagales</taxon>
        <taxon>Orchidaceae</taxon>
        <taxon>Epidendroideae</taxon>
        <taxon>Malaxideae</taxon>
        <taxon>Dendrobiinae</taxon>
        <taxon>Dendrobium</taxon>
    </lineage>
</organism>
<dbReference type="PANTHER" id="PTHR31251">
    <property type="entry name" value="SQUAMOSA PROMOTER-BINDING-LIKE PROTEIN 4"/>
    <property type="match status" value="1"/>
</dbReference>
<dbReference type="PANTHER" id="PTHR31251:SF169">
    <property type="entry name" value="SQUAMOSA PROMOTER-BINDING-LIKE PROTEIN 8"/>
    <property type="match status" value="1"/>
</dbReference>
<evidence type="ECO:0000256" key="3">
    <source>
        <dbReference type="ARBA" id="ARBA00022833"/>
    </source>
</evidence>
<feature type="compositionally biased region" description="Basic residues" evidence="5">
    <location>
        <begin position="175"/>
        <end position="184"/>
    </location>
</feature>
<evidence type="ECO:0000256" key="5">
    <source>
        <dbReference type="SAM" id="MobiDB-lite"/>
    </source>
</evidence>
<dbReference type="InterPro" id="IPR004333">
    <property type="entry name" value="SBP_dom"/>
</dbReference>
<evidence type="ECO:0000256" key="2">
    <source>
        <dbReference type="ARBA" id="ARBA00022771"/>
    </source>
</evidence>
<keyword evidence="2 4" id="KW-0863">Zinc-finger</keyword>
<dbReference type="STRING" id="906689.A0A2I0VMC3"/>
<dbReference type="EMBL" id="KZ503414">
    <property type="protein sequence ID" value="PKU64551.1"/>
    <property type="molecule type" value="Genomic_DNA"/>
</dbReference>
<dbReference type="GO" id="GO:0003677">
    <property type="term" value="F:DNA binding"/>
    <property type="evidence" value="ECO:0007669"/>
    <property type="project" value="InterPro"/>
</dbReference>
<dbReference type="InterPro" id="IPR044817">
    <property type="entry name" value="SBP-like"/>
</dbReference>
<feature type="domain" description="SBP-type" evidence="6">
    <location>
        <begin position="95"/>
        <end position="185"/>
    </location>
</feature>
<dbReference type="AlphaFoldDB" id="A0A2I0VMC3"/>
<evidence type="ECO:0000313" key="7">
    <source>
        <dbReference type="EMBL" id="PKU64551.1"/>
    </source>
</evidence>
<reference evidence="7 8" key="1">
    <citation type="journal article" date="2016" name="Sci. Rep.">
        <title>The Dendrobium catenatum Lindl. genome sequence provides insights into polysaccharide synthase, floral development and adaptive evolution.</title>
        <authorList>
            <person name="Zhang G.Q."/>
            <person name="Xu Q."/>
            <person name="Bian C."/>
            <person name="Tsai W.C."/>
            <person name="Yeh C.M."/>
            <person name="Liu K.W."/>
            <person name="Yoshida K."/>
            <person name="Zhang L.S."/>
            <person name="Chang S.B."/>
            <person name="Chen F."/>
            <person name="Shi Y."/>
            <person name="Su Y.Y."/>
            <person name="Zhang Y.Q."/>
            <person name="Chen L.J."/>
            <person name="Yin Y."/>
            <person name="Lin M."/>
            <person name="Huang H."/>
            <person name="Deng H."/>
            <person name="Wang Z.W."/>
            <person name="Zhu S.L."/>
            <person name="Zhao X."/>
            <person name="Deng C."/>
            <person name="Niu S.C."/>
            <person name="Huang J."/>
            <person name="Wang M."/>
            <person name="Liu G.H."/>
            <person name="Yang H.J."/>
            <person name="Xiao X.J."/>
            <person name="Hsiao Y.Y."/>
            <person name="Wu W.L."/>
            <person name="Chen Y.Y."/>
            <person name="Mitsuda N."/>
            <person name="Ohme-Takagi M."/>
            <person name="Luo Y.B."/>
            <person name="Van de Peer Y."/>
            <person name="Liu Z.J."/>
        </authorList>
    </citation>
    <scope>NUCLEOTIDE SEQUENCE [LARGE SCALE GENOMIC DNA]</scope>
    <source>
        <tissue evidence="7">The whole plant</tissue>
    </source>
</reference>
<dbReference type="Proteomes" id="UP000233837">
    <property type="component" value="Unassembled WGS sequence"/>
</dbReference>
<evidence type="ECO:0000313" key="8">
    <source>
        <dbReference type="Proteomes" id="UP000233837"/>
    </source>
</evidence>
<proteinExistence type="predicted"/>
<dbReference type="InterPro" id="IPR036893">
    <property type="entry name" value="SBP_sf"/>
</dbReference>
<dbReference type="GO" id="GO:0005634">
    <property type="term" value="C:nucleus"/>
    <property type="evidence" value="ECO:0007669"/>
    <property type="project" value="InterPro"/>
</dbReference>
<dbReference type="Pfam" id="PF03110">
    <property type="entry name" value="SBP"/>
    <property type="match status" value="1"/>
</dbReference>
<keyword evidence="1" id="KW-0479">Metal-binding</keyword>
<evidence type="ECO:0000259" key="6">
    <source>
        <dbReference type="PROSITE" id="PS51141"/>
    </source>
</evidence>
<feature type="region of interest" description="Disordered" evidence="5">
    <location>
        <begin position="175"/>
        <end position="197"/>
    </location>
</feature>
<sequence>MGSDRWKSNTRVWIMVGLVREMGTGDGSMGFRTGLYRARSCPTGWIWWLGMETTRIWLRDCAGGSEGKLHGAAEASASGMDYAGVDGRGNGWMPAVASSVDGGHGRSRELILNSLIVKIVLNLSRIFCLALMGLRGFRICKLLRLRVCQLYGSRKVRFHELPEFDEAKRSCRRRLAGHNERRRKSSSESQGEGSSRCMLVDQGGKVPISLPGNQNYKHFLK</sequence>
<name>A0A2I0VMC3_9ASPA</name>
<reference evidence="7 8" key="2">
    <citation type="journal article" date="2017" name="Nature">
        <title>The Apostasia genome and the evolution of orchids.</title>
        <authorList>
            <person name="Zhang G.Q."/>
            <person name="Liu K.W."/>
            <person name="Li Z."/>
            <person name="Lohaus R."/>
            <person name="Hsiao Y.Y."/>
            <person name="Niu S.C."/>
            <person name="Wang J.Y."/>
            <person name="Lin Y.C."/>
            <person name="Xu Q."/>
            <person name="Chen L.J."/>
            <person name="Yoshida K."/>
            <person name="Fujiwara S."/>
            <person name="Wang Z.W."/>
            <person name="Zhang Y.Q."/>
            <person name="Mitsuda N."/>
            <person name="Wang M."/>
            <person name="Liu G.H."/>
            <person name="Pecoraro L."/>
            <person name="Huang H.X."/>
            <person name="Xiao X.J."/>
            <person name="Lin M."/>
            <person name="Wu X.Y."/>
            <person name="Wu W.L."/>
            <person name="Chen Y.Y."/>
            <person name="Chang S.B."/>
            <person name="Sakamoto S."/>
            <person name="Ohme-Takagi M."/>
            <person name="Yagi M."/>
            <person name="Zeng S.J."/>
            <person name="Shen C.Y."/>
            <person name="Yeh C.M."/>
            <person name="Luo Y.B."/>
            <person name="Tsai W.C."/>
            <person name="Van de Peer Y."/>
            <person name="Liu Z.J."/>
        </authorList>
    </citation>
    <scope>NUCLEOTIDE SEQUENCE [LARGE SCALE GENOMIC DNA]</scope>
    <source>
        <tissue evidence="7">The whole plant</tissue>
    </source>
</reference>
<evidence type="ECO:0000256" key="4">
    <source>
        <dbReference type="PROSITE-ProRule" id="PRU00470"/>
    </source>
</evidence>
<feature type="compositionally biased region" description="Low complexity" evidence="5">
    <location>
        <begin position="187"/>
        <end position="196"/>
    </location>
</feature>
<dbReference type="GO" id="GO:0008270">
    <property type="term" value="F:zinc ion binding"/>
    <property type="evidence" value="ECO:0007669"/>
    <property type="project" value="UniProtKB-KW"/>
</dbReference>
<dbReference type="SUPFAM" id="SSF103612">
    <property type="entry name" value="SBT domain"/>
    <property type="match status" value="1"/>
</dbReference>
<evidence type="ECO:0000256" key="1">
    <source>
        <dbReference type="ARBA" id="ARBA00022723"/>
    </source>
</evidence>
<keyword evidence="8" id="KW-1185">Reference proteome</keyword>
<gene>
    <name evidence="7" type="primary">SPL5</name>
    <name evidence="7" type="ORF">MA16_Dca015081</name>
</gene>
<accession>A0A2I0VMC3</accession>